<keyword evidence="3" id="KW-1185">Reference proteome</keyword>
<accession>A0A916ZDZ8</accession>
<reference evidence="2" key="2">
    <citation type="submission" date="2020-09" db="EMBL/GenBank/DDBJ databases">
        <authorList>
            <person name="Sun Q."/>
            <person name="Zhou Y."/>
        </authorList>
    </citation>
    <scope>NUCLEOTIDE SEQUENCE</scope>
    <source>
        <strain evidence="2">CGMCC 1.15178</strain>
    </source>
</reference>
<protein>
    <submittedName>
        <fullName evidence="2">Uncharacterized protein</fullName>
    </submittedName>
</protein>
<comment type="caution">
    <text evidence="2">The sequence shown here is derived from an EMBL/GenBank/DDBJ whole genome shotgun (WGS) entry which is preliminary data.</text>
</comment>
<organism evidence="2 3">
    <name type="scientific">Paenibacillus nasutitermitis</name>
    <dbReference type="NCBI Taxonomy" id="1652958"/>
    <lineage>
        <taxon>Bacteria</taxon>
        <taxon>Bacillati</taxon>
        <taxon>Bacillota</taxon>
        <taxon>Bacilli</taxon>
        <taxon>Bacillales</taxon>
        <taxon>Paenibacillaceae</taxon>
        <taxon>Paenibacillus</taxon>
    </lineage>
</organism>
<dbReference type="EMBL" id="BMHP01000005">
    <property type="protein sequence ID" value="GGD91054.1"/>
    <property type="molecule type" value="Genomic_DNA"/>
</dbReference>
<evidence type="ECO:0000313" key="2">
    <source>
        <dbReference type="EMBL" id="GGD91054.1"/>
    </source>
</evidence>
<evidence type="ECO:0000313" key="3">
    <source>
        <dbReference type="Proteomes" id="UP000612456"/>
    </source>
</evidence>
<dbReference type="RefSeq" id="WP_188997455.1">
    <property type="nucleotide sequence ID" value="NZ_BMHP01000005.1"/>
</dbReference>
<dbReference type="Proteomes" id="UP000612456">
    <property type="component" value="Unassembled WGS sequence"/>
</dbReference>
<sequence length="140" mass="16309">MAQKFLAKIRSRLFRNASNESSRELVTEEPGQPQEDEIVQGTEEIDINEQMRIIGIVDTYAQQFAFAEIKRDPTWKKGFALQNEIFVTQGDEPVYRSNVEVFFQDPKTGEKKIIYLVSLIRFADESWRVFQMKGVMPLLE</sequence>
<reference evidence="2" key="1">
    <citation type="journal article" date="2014" name="Int. J. Syst. Evol. Microbiol.">
        <title>Complete genome sequence of Corynebacterium casei LMG S-19264T (=DSM 44701T), isolated from a smear-ripened cheese.</title>
        <authorList>
            <consortium name="US DOE Joint Genome Institute (JGI-PGF)"/>
            <person name="Walter F."/>
            <person name="Albersmeier A."/>
            <person name="Kalinowski J."/>
            <person name="Ruckert C."/>
        </authorList>
    </citation>
    <scope>NUCLEOTIDE SEQUENCE</scope>
    <source>
        <strain evidence="2">CGMCC 1.15178</strain>
    </source>
</reference>
<feature type="region of interest" description="Disordered" evidence="1">
    <location>
        <begin position="19"/>
        <end position="38"/>
    </location>
</feature>
<proteinExistence type="predicted"/>
<name>A0A916ZDZ8_9BACL</name>
<dbReference type="AlphaFoldDB" id="A0A916ZDZ8"/>
<gene>
    <name evidence="2" type="ORF">GCM10010911_57180</name>
</gene>
<evidence type="ECO:0000256" key="1">
    <source>
        <dbReference type="SAM" id="MobiDB-lite"/>
    </source>
</evidence>